<keyword evidence="1" id="KW-1133">Transmembrane helix</keyword>
<proteinExistence type="predicted"/>
<evidence type="ECO:0000313" key="2">
    <source>
        <dbReference type="EMBL" id="GAW97786.1"/>
    </source>
</evidence>
<evidence type="ECO:0000313" key="3">
    <source>
        <dbReference type="Proteomes" id="UP000197068"/>
    </source>
</evidence>
<reference evidence="2 3" key="1">
    <citation type="submission" date="2017-06" db="EMBL/GenBank/DDBJ databases">
        <title>Whole Genome Sequences of Colwellia marinimaniae MTCD1.</title>
        <authorList>
            <person name="Kusumoto H."/>
            <person name="Inoue M."/>
            <person name="Tanikawa K."/>
            <person name="Maeji H."/>
            <person name="Cameron J.H."/>
            <person name="Bartlett D.H."/>
        </authorList>
    </citation>
    <scope>NUCLEOTIDE SEQUENCE [LARGE SCALE GENOMIC DNA]</scope>
    <source>
        <strain evidence="2 3">MTCD1</strain>
    </source>
</reference>
<keyword evidence="1" id="KW-0812">Transmembrane</keyword>
<comment type="caution">
    <text evidence="2">The sequence shown here is derived from an EMBL/GenBank/DDBJ whole genome shotgun (WGS) entry which is preliminary data.</text>
</comment>
<organism evidence="2 3">
    <name type="scientific">Colwellia marinimaniae</name>
    <dbReference type="NCBI Taxonomy" id="1513592"/>
    <lineage>
        <taxon>Bacteria</taxon>
        <taxon>Pseudomonadati</taxon>
        <taxon>Pseudomonadota</taxon>
        <taxon>Gammaproteobacteria</taxon>
        <taxon>Alteromonadales</taxon>
        <taxon>Colwelliaceae</taxon>
        <taxon>Colwellia</taxon>
    </lineage>
</organism>
<keyword evidence="1" id="KW-0472">Membrane</keyword>
<protein>
    <submittedName>
        <fullName evidence="2">Uncharacterized protein</fullName>
    </submittedName>
</protein>
<name>A0ABQ0MZI7_9GAMM</name>
<sequence length="58" mass="6382">MFGNGLISVTGTFAVIFSKDYTFAGSLIFRVVSYCLYAVAVVVGLTYLFFPQVLTYPL</sequence>
<feature type="transmembrane region" description="Helical" evidence="1">
    <location>
        <begin position="27"/>
        <end position="50"/>
    </location>
</feature>
<accession>A0ABQ0MZI7</accession>
<gene>
    <name evidence="2" type="ORF">MTCD1_03429</name>
</gene>
<evidence type="ECO:0000256" key="1">
    <source>
        <dbReference type="SAM" id="Phobius"/>
    </source>
</evidence>
<keyword evidence="3" id="KW-1185">Reference proteome</keyword>
<dbReference type="EMBL" id="BDQM01000046">
    <property type="protein sequence ID" value="GAW97786.1"/>
    <property type="molecule type" value="Genomic_DNA"/>
</dbReference>
<dbReference type="Proteomes" id="UP000197068">
    <property type="component" value="Unassembled WGS sequence"/>
</dbReference>